<protein>
    <recommendedName>
        <fullName evidence="6">NfeD-like C-terminal domain-containing protein</fullName>
    </recommendedName>
</protein>
<dbReference type="SUPFAM" id="SSF141322">
    <property type="entry name" value="NfeD domain-like"/>
    <property type="match status" value="1"/>
</dbReference>
<feature type="transmembrane region" description="Helical" evidence="5">
    <location>
        <begin position="6"/>
        <end position="25"/>
    </location>
</feature>
<dbReference type="EMBL" id="CP036279">
    <property type="protein sequence ID" value="QDU59776.1"/>
    <property type="molecule type" value="Genomic_DNA"/>
</dbReference>
<dbReference type="GO" id="GO:0005886">
    <property type="term" value="C:plasma membrane"/>
    <property type="evidence" value="ECO:0007669"/>
    <property type="project" value="TreeGrafter"/>
</dbReference>
<dbReference type="InterPro" id="IPR052165">
    <property type="entry name" value="Membrane_assoc_protease"/>
</dbReference>
<dbReference type="Gene3D" id="2.40.50.140">
    <property type="entry name" value="Nucleic acid-binding proteins"/>
    <property type="match status" value="1"/>
</dbReference>
<dbReference type="Proteomes" id="UP000317093">
    <property type="component" value="Chromosome"/>
</dbReference>
<evidence type="ECO:0000256" key="3">
    <source>
        <dbReference type="ARBA" id="ARBA00022989"/>
    </source>
</evidence>
<keyword evidence="2 5" id="KW-0812">Transmembrane</keyword>
<dbReference type="Pfam" id="PF01957">
    <property type="entry name" value="NfeD"/>
    <property type="match status" value="1"/>
</dbReference>
<evidence type="ECO:0000313" key="8">
    <source>
        <dbReference type="Proteomes" id="UP000317093"/>
    </source>
</evidence>
<dbReference type="AlphaFoldDB" id="A0A518AYH4"/>
<dbReference type="InterPro" id="IPR002810">
    <property type="entry name" value="NfeD-like_C"/>
</dbReference>
<comment type="subcellular location">
    <subcellularLocation>
        <location evidence="1">Membrane</location>
        <topology evidence="1">Multi-pass membrane protein</topology>
    </subcellularLocation>
</comment>
<gene>
    <name evidence="7" type="ORF">Pan216_06080</name>
</gene>
<sequence>MTSSFGLAFILLVVGVLIVFIELFIPSAGLLFIASSVCILGSLYFAFQVGVGTGFLFVVTIFGLILILPRLLIRIWRNTPIGKRMFLESPSDDAEEDSDEGIDERYDSLEGAIGRTLTPLRPSGMTELLGQRIDTVTEGVMIEQGEYVRVIAVEGNRVKVRKLTATELKDFTPDLD</sequence>
<organism evidence="7 8">
    <name type="scientific">Kolteria novifilia</name>
    <dbReference type="NCBI Taxonomy" id="2527975"/>
    <lineage>
        <taxon>Bacteria</taxon>
        <taxon>Pseudomonadati</taxon>
        <taxon>Planctomycetota</taxon>
        <taxon>Planctomycetia</taxon>
        <taxon>Kolteriales</taxon>
        <taxon>Kolteriaceae</taxon>
        <taxon>Kolteria</taxon>
    </lineage>
</organism>
<dbReference type="InterPro" id="IPR012340">
    <property type="entry name" value="NA-bd_OB-fold"/>
</dbReference>
<evidence type="ECO:0000259" key="6">
    <source>
        <dbReference type="Pfam" id="PF01957"/>
    </source>
</evidence>
<proteinExistence type="predicted"/>
<evidence type="ECO:0000256" key="2">
    <source>
        <dbReference type="ARBA" id="ARBA00022692"/>
    </source>
</evidence>
<feature type="domain" description="NfeD-like C-terminal" evidence="6">
    <location>
        <begin position="107"/>
        <end position="162"/>
    </location>
</feature>
<keyword evidence="8" id="KW-1185">Reference proteome</keyword>
<reference evidence="7 8" key="1">
    <citation type="submission" date="2019-02" db="EMBL/GenBank/DDBJ databases">
        <title>Deep-cultivation of Planctomycetes and their phenomic and genomic characterization uncovers novel biology.</title>
        <authorList>
            <person name="Wiegand S."/>
            <person name="Jogler M."/>
            <person name="Boedeker C."/>
            <person name="Pinto D."/>
            <person name="Vollmers J."/>
            <person name="Rivas-Marin E."/>
            <person name="Kohn T."/>
            <person name="Peeters S.H."/>
            <person name="Heuer A."/>
            <person name="Rast P."/>
            <person name="Oberbeckmann S."/>
            <person name="Bunk B."/>
            <person name="Jeske O."/>
            <person name="Meyerdierks A."/>
            <person name="Storesund J.E."/>
            <person name="Kallscheuer N."/>
            <person name="Luecker S."/>
            <person name="Lage O.M."/>
            <person name="Pohl T."/>
            <person name="Merkel B.J."/>
            <person name="Hornburger P."/>
            <person name="Mueller R.-W."/>
            <person name="Bruemmer F."/>
            <person name="Labrenz M."/>
            <person name="Spormann A.M."/>
            <person name="Op den Camp H."/>
            <person name="Overmann J."/>
            <person name="Amann R."/>
            <person name="Jetten M.S.M."/>
            <person name="Mascher T."/>
            <person name="Medema M.H."/>
            <person name="Devos D.P."/>
            <person name="Kaster A.-K."/>
            <person name="Ovreas L."/>
            <person name="Rohde M."/>
            <person name="Galperin M.Y."/>
            <person name="Jogler C."/>
        </authorList>
    </citation>
    <scope>NUCLEOTIDE SEQUENCE [LARGE SCALE GENOMIC DNA]</scope>
    <source>
        <strain evidence="7 8">Pan216</strain>
    </source>
</reference>
<dbReference type="PANTHER" id="PTHR33507">
    <property type="entry name" value="INNER MEMBRANE PROTEIN YBBJ"/>
    <property type="match status" value="1"/>
</dbReference>
<evidence type="ECO:0000256" key="5">
    <source>
        <dbReference type="SAM" id="Phobius"/>
    </source>
</evidence>
<evidence type="ECO:0000313" key="7">
    <source>
        <dbReference type="EMBL" id="QDU59776.1"/>
    </source>
</evidence>
<feature type="transmembrane region" description="Helical" evidence="5">
    <location>
        <begin position="30"/>
        <end position="47"/>
    </location>
</feature>
<accession>A0A518AYH4</accession>
<evidence type="ECO:0000256" key="4">
    <source>
        <dbReference type="ARBA" id="ARBA00023136"/>
    </source>
</evidence>
<evidence type="ECO:0000256" key="1">
    <source>
        <dbReference type="ARBA" id="ARBA00004141"/>
    </source>
</evidence>
<dbReference type="RefSeq" id="WP_145254590.1">
    <property type="nucleotide sequence ID" value="NZ_CP036279.1"/>
</dbReference>
<dbReference type="KEGG" id="knv:Pan216_06080"/>
<name>A0A518AYH4_9BACT</name>
<dbReference type="OrthoDB" id="283587at2"/>
<dbReference type="PANTHER" id="PTHR33507:SF3">
    <property type="entry name" value="INNER MEMBRANE PROTEIN YBBJ"/>
    <property type="match status" value="1"/>
</dbReference>
<feature type="transmembrane region" description="Helical" evidence="5">
    <location>
        <begin position="53"/>
        <end position="73"/>
    </location>
</feature>
<keyword evidence="3 5" id="KW-1133">Transmembrane helix</keyword>
<keyword evidence="4 5" id="KW-0472">Membrane</keyword>